<name>X1DD19_9ZZZZ</name>
<proteinExistence type="predicted"/>
<reference evidence="1" key="1">
    <citation type="journal article" date="2014" name="Front. Microbiol.">
        <title>High frequency of phylogenetically diverse reductive dehalogenase-homologous genes in deep subseafloor sedimentary metagenomes.</title>
        <authorList>
            <person name="Kawai M."/>
            <person name="Futagami T."/>
            <person name="Toyoda A."/>
            <person name="Takaki Y."/>
            <person name="Nishi S."/>
            <person name="Hori S."/>
            <person name="Arai W."/>
            <person name="Tsubouchi T."/>
            <person name="Morono Y."/>
            <person name="Uchiyama I."/>
            <person name="Ito T."/>
            <person name="Fujiyama A."/>
            <person name="Inagaki F."/>
            <person name="Takami H."/>
        </authorList>
    </citation>
    <scope>NUCLEOTIDE SEQUENCE</scope>
    <source>
        <strain evidence="1">Expedition CK06-06</strain>
    </source>
</reference>
<evidence type="ECO:0000313" key="1">
    <source>
        <dbReference type="EMBL" id="GAH18097.1"/>
    </source>
</evidence>
<comment type="caution">
    <text evidence="1">The sequence shown here is derived from an EMBL/GenBank/DDBJ whole genome shotgun (WGS) entry which is preliminary data.</text>
</comment>
<organism evidence="1">
    <name type="scientific">marine sediment metagenome</name>
    <dbReference type="NCBI Taxonomy" id="412755"/>
    <lineage>
        <taxon>unclassified sequences</taxon>
        <taxon>metagenomes</taxon>
        <taxon>ecological metagenomes</taxon>
    </lineage>
</organism>
<dbReference type="EMBL" id="BART01033261">
    <property type="protein sequence ID" value="GAH18097.1"/>
    <property type="molecule type" value="Genomic_DNA"/>
</dbReference>
<accession>X1DD19</accession>
<sequence>MGRAAGTLSLGYKKLVPVEEGRKGFSGLVGDTSLYFRVFRFGFRIKYEKNCHFSYWTNNIFFKEYRYGAGISLYLTKFLRLDYNFYYGESDYPVAMTVQTPSGNYEELKRNDIHRIQTLGFVFRVIKNTGIGLMVNFWERESNYYWANRDRMFVGGYITYQF</sequence>
<dbReference type="AlphaFoldDB" id="X1DD19"/>
<gene>
    <name evidence="1" type="ORF">S01H4_57226</name>
</gene>
<protein>
    <submittedName>
        <fullName evidence="1">Uncharacterized protein</fullName>
    </submittedName>
</protein>